<organism evidence="2">
    <name type="scientific">Tanacetum cinerariifolium</name>
    <name type="common">Dalmatian daisy</name>
    <name type="synonym">Chrysanthemum cinerariifolium</name>
    <dbReference type="NCBI Taxonomy" id="118510"/>
    <lineage>
        <taxon>Eukaryota</taxon>
        <taxon>Viridiplantae</taxon>
        <taxon>Streptophyta</taxon>
        <taxon>Embryophyta</taxon>
        <taxon>Tracheophyta</taxon>
        <taxon>Spermatophyta</taxon>
        <taxon>Magnoliopsida</taxon>
        <taxon>eudicotyledons</taxon>
        <taxon>Gunneridae</taxon>
        <taxon>Pentapetalae</taxon>
        <taxon>asterids</taxon>
        <taxon>campanulids</taxon>
        <taxon>Asterales</taxon>
        <taxon>Asteraceae</taxon>
        <taxon>Asteroideae</taxon>
        <taxon>Anthemideae</taxon>
        <taxon>Anthemidinae</taxon>
        <taxon>Tanacetum</taxon>
    </lineage>
</organism>
<accession>A0A699WSI3</accession>
<feature type="region of interest" description="Disordered" evidence="1">
    <location>
        <begin position="1"/>
        <end position="36"/>
    </location>
</feature>
<evidence type="ECO:0000313" key="2">
    <source>
        <dbReference type="EMBL" id="GFD47414.1"/>
    </source>
</evidence>
<dbReference type="AlphaFoldDB" id="A0A699WSI3"/>
<dbReference type="EMBL" id="BKCJ011698731">
    <property type="protein sequence ID" value="GFD47414.1"/>
    <property type="molecule type" value="Genomic_DNA"/>
</dbReference>
<sequence>PQHLADRFKRRPDAGHLRQREGKDARAHRRGEPVGRELADHLAGVIEPAERLEAAENGVRVGSHATCSLMRSVSASAARVR</sequence>
<feature type="non-terminal residue" evidence="2">
    <location>
        <position position="1"/>
    </location>
</feature>
<name>A0A699WSI3_TANCI</name>
<protein>
    <submittedName>
        <fullName evidence="2">Uncharacterized protein</fullName>
    </submittedName>
</protein>
<reference evidence="2" key="1">
    <citation type="journal article" date="2019" name="Sci. Rep.">
        <title>Draft genome of Tanacetum cinerariifolium, the natural source of mosquito coil.</title>
        <authorList>
            <person name="Yamashiro T."/>
            <person name="Shiraishi A."/>
            <person name="Satake H."/>
            <person name="Nakayama K."/>
        </authorList>
    </citation>
    <scope>NUCLEOTIDE SEQUENCE</scope>
</reference>
<comment type="caution">
    <text evidence="2">The sequence shown here is derived from an EMBL/GenBank/DDBJ whole genome shotgun (WGS) entry which is preliminary data.</text>
</comment>
<gene>
    <name evidence="2" type="ORF">Tci_919383</name>
</gene>
<proteinExistence type="predicted"/>
<evidence type="ECO:0000256" key="1">
    <source>
        <dbReference type="SAM" id="MobiDB-lite"/>
    </source>
</evidence>